<dbReference type="InterPro" id="IPR017937">
    <property type="entry name" value="Thioredoxin_CS"/>
</dbReference>
<evidence type="ECO:0000256" key="4">
    <source>
        <dbReference type="ARBA" id="ARBA00023157"/>
    </source>
</evidence>
<name>A0A2V3J5W3_9FLOR</name>
<dbReference type="InterPro" id="IPR014025">
    <property type="entry name" value="Glutaredoxin_subgr"/>
</dbReference>
<dbReference type="Pfam" id="PF00462">
    <property type="entry name" value="Glutaredoxin"/>
    <property type="match status" value="1"/>
</dbReference>
<evidence type="ECO:0000313" key="8">
    <source>
        <dbReference type="Proteomes" id="UP000247409"/>
    </source>
</evidence>
<dbReference type="InterPro" id="IPR011767">
    <property type="entry name" value="GLR_AS"/>
</dbReference>
<dbReference type="FunFam" id="3.40.30.10:FF:000026">
    <property type="entry name" value="Glutaredoxin 2"/>
    <property type="match status" value="1"/>
</dbReference>
<dbReference type="OrthoDB" id="418495at2759"/>
<evidence type="ECO:0000256" key="3">
    <source>
        <dbReference type="ARBA" id="ARBA00022982"/>
    </source>
</evidence>
<organism evidence="7 8">
    <name type="scientific">Gracilariopsis chorda</name>
    <dbReference type="NCBI Taxonomy" id="448386"/>
    <lineage>
        <taxon>Eukaryota</taxon>
        <taxon>Rhodophyta</taxon>
        <taxon>Florideophyceae</taxon>
        <taxon>Rhodymeniophycidae</taxon>
        <taxon>Gracilariales</taxon>
        <taxon>Gracilariaceae</taxon>
        <taxon>Gracilariopsis</taxon>
    </lineage>
</organism>
<comment type="function">
    <text evidence="1">Participates in various redox reactions through the reversible oxidation of its active center dithiol to a disulfide and catalyzes dithiol-disulfide exchange reactions.</text>
</comment>
<dbReference type="Proteomes" id="UP000247409">
    <property type="component" value="Unassembled WGS sequence"/>
</dbReference>
<protein>
    <submittedName>
        <fullName evidence="7">Glutaredoxin</fullName>
    </submittedName>
</protein>
<gene>
    <name evidence="7" type="ORF">BWQ96_00470</name>
</gene>
<evidence type="ECO:0000256" key="5">
    <source>
        <dbReference type="ARBA" id="ARBA00023284"/>
    </source>
</evidence>
<evidence type="ECO:0000256" key="2">
    <source>
        <dbReference type="ARBA" id="ARBA00022448"/>
    </source>
</evidence>
<dbReference type="GO" id="GO:0034599">
    <property type="term" value="P:cellular response to oxidative stress"/>
    <property type="evidence" value="ECO:0007669"/>
    <property type="project" value="TreeGrafter"/>
</dbReference>
<dbReference type="InterPro" id="IPR036249">
    <property type="entry name" value="Thioredoxin-like_sf"/>
</dbReference>
<reference evidence="7 8" key="1">
    <citation type="journal article" date="2018" name="Mol. Biol. Evol.">
        <title>Analysis of the draft genome of the red seaweed Gracilariopsis chorda provides insights into genome size evolution in Rhodophyta.</title>
        <authorList>
            <person name="Lee J."/>
            <person name="Yang E.C."/>
            <person name="Graf L."/>
            <person name="Yang J.H."/>
            <person name="Qiu H."/>
            <person name="Zel Zion U."/>
            <person name="Chan C.X."/>
            <person name="Stephens T.G."/>
            <person name="Weber A.P.M."/>
            <person name="Boo G.H."/>
            <person name="Boo S.M."/>
            <person name="Kim K.M."/>
            <person name="Shin Y."/>
            <person name="Jung M."/>
            <person name="Lee S.J."/>
            <person name="Yim H.S."/>
            <person name="Lee J.H."/>
            <person name="Bhattacharya D."/>
            <person name="Yoon H.S."/>
        </authorList>
    </citation>
    <scope>NUCLEOTIDE SEQUENCE [LARGE SCALE GENOMIC DNA]</scope>
    <source>
        <strain evidence="7 8">SKKU-2015</strain>
        <tissue evidence="7">Whole body</tissue>
    </source>
</reference>
<evidence type="ECO:0000313" key="7">
    <source>
        <dbReference type="EMBL" id="PXF49818.1"/>
    </source>
</evidence>
<dbReference type="CDD" id="cd03419">
    <property type="entry name" value="GRX_GRXh_1_2_like"/>
    <property type="match status" value="1"/>
</dbReference>
<dbReference type="NCBIfam" id="TIGR02180">
    <property type="entry name" value="GRX_euk"/>
    <property type="match status" value="1"/>
</dbReference>
<dbReference type="SUPFAM" id="SSF52833">
    <property type="entry name" value="Thioredoxin-like"/>
    <property type="match status" value="1"/>
</dbReference>
<dbReference type="InterPro" id="IPR002109">
    <property type="entry name" value="Glutaredoxin"/>
</dbReference>
<keyword evidence="4" id="KW-1015">Disulfide bond</keyword>
<proteinExistence type="predicted"/>
<dbReference type="PROSITE" id="PS51354">
    <property type="entry name" value="GLUTAREDOXIN_2"/>
    <property type="match status" value="1"/>
</dbReference>
<dbReference type="AlphaFoldDB" id="A0A2V3J5W3"/>
<dbReference type="PROSITE" id="PS00195">
    <property type="entry name" value="GLUTAREDOXIN_1"/>
    <property type="match status" value="1"/>
</dbReference>
<sequence length="132" mass="14283">MALSFVSTLGRLPLSPLGLGRSSARCAVRPRWFASSASIVDNAITENNVMVFSASYCPYCRQVKSLFNELDVDHTVWELDERADGDDIKGVLLEKTGQRTVPNVFIGGKHVGGCDDTMALYDGGKLLGMVNA</sequence>
<dbReference type="Gene3D" id="3.40.30.10">
    <property type="entry name" value="Glutaredoxin"/>
    <property type="match status" value="1"/>
</dbReference>
<dbReference type="PROSITE" id="PS00194">
    <property type="entry name" value="THIOREDOXIN_1"/>
    <property type="match status" value="1"/>
</dbReference>
<keyword evidence="5" id="KW-0676">Redox-active center</keyword>
<dbReference type="PRINTS" id="PR00160">
    <property type="entry name" value="GLUTAREDOXIN"/>
</dbReference>
<keyword evidence="2" id="KW-0813">Transport</keyword>
<comment type="caution">
    <text evidence="7">The sequence shown here is derived from an EMBL/GenBank/DDBJ whole genome shotgun (WGS) entry which is preliminary data.</text>
</comment>
<evidence type="ECO:0000256" key="1">
    <source>
        <dbReference type="ARBA" id="ARBA00003318"/>
    </source>
</evidence>
<dbReference type="InterPro" id="IPR011899">
    <property type="entry name" value="Glutaredoxin_euk/vir"/>
</dbReference>
<dbReference type="PANTHER" id="PTHR45694">
    <property type="entry name" value="GLUTAREDOXIN 2"/>
    <property type="match status" value="1"/>
</dbReference>
<evidence type="ECO:0000259" key="6">
    <source>
        <dbReference type="Pfam" id="PF00462"/>
    </source>
</evidence>
<dbReference type="GO" id="GO:0005737">
    <property type="term" value="C:cytoplasm"/>
    <property type="evidence" value="ECO:0007669"/>
    <property type="project" value="TreeGrafter"/>
</dbReference>
<dbReference type="STRING" id="448386.A0A2V3J5W3"/>
<dbReference type="GO" id="GO:0015038">
    <property type="term" value="F:glutathione disulfide oxidoreductase activity"/>
    <property type="evidence" value="ECO:0007669"/>
    <property type="project" value="TreeGrafter"/>
</dbReference>
<keyword evidence="8" id="KW-1185">Reference proteome</keyword>
<accession>A0A2V3J5W3</accession>
<feature type="domain" description="Glutaredoxin" evidence="6">
    <location>
        <begin position="49"/>
        <end position="111"/>
    </location>
</feature>
<dbReference type="EMBL" id="NBIV01000002">
    <property type="protein sequence ID" value="PXF49818.1"/>
    <property type="molecule type" value="Genomic_DNA"/>
</dbReference>
<keyword evidence="3" id="KW-0249">Electron transport</keyword>
<dbReference type="PANTHER" id="PTHR45694:SF18">
    <property type="entry name" value="GLUTAREDOXIN-1-RELATED"/>
    <property type="match status" value="1"/>
</dbReference>